<sequence length="101" mass="11796" precursor="true">MKAILLFLVFALSNTIVFAEDKNDLNPEPKYAYAEVLIELYKDGRHEEYLKKSSGFKDLDEKILKAVKEAHFKPITNINIDRMYLTQPFKIELSDTEIKKN</sequence>
<evidence type="ECO:0000256" key="2">
    <source>
        <dbReference type="ARBA" id="ARBA00022692"/>
    </source>
</evidence>
<keyword evidence="4" id="KW-0472">Membrane</keyword>
<dbReference type="InterPro" id="IPR006260">
    <property type="entry name" value="TonB/TolA_C"/>
</dbReference>
<feature type="chain" id="PRO_5019126668" description="TonB C-terminal domain-containing protein" evidence="5">
    <location>
        <begin position="20"/>
        <end position="101"/>
    </location>
</feature>
<dbReference type="SUPFAM" id="SSF74653">
    <property type="entry name" value="TolA/TonB C-terminal domain"/>
    <property type="match status" value="1"/>
</dbReference>
<keyword evidence="3" id="KW-1133">Transmembrane helix</keyword>
<keyword evidence="2" id="KW-0812">Transmembrane</keyword>
<dbReference type="Pfam" id="PF13103">
    <property type="entry name" value="TonB_2"/>
    <property type="match status" value="1"/>
</dbReference>
<evidence type="ECO:0008006" key="8">
    <source>
        <dbReference type="Google" id="ProtNLM"/>
    </source>
</evidence>
<evidence type="ECO:0000256" key="3">
    <source>
        <dbReference type="ARBA" id="ARBA00022989"/>
    </source>
</evidence>
<proteinExistence type="predicted"/>
<name>A0A446ZJE3_ACICA</name>
<dbReference type="RefSeq" id="WP_133973489.1">
    <property type="nucleotide sequence ID" value="NZ_LS999521.1"/>
</dbReference>
<comment type="subcellular location">
    <subcellularLocation>
        <location evidence="1">Membrane</location>
        <topology evidence="1">Single-pass membrane protein</topology>
    </subcellularLocation>
</comment>
<evidence type="ECO:0000256" key="4">
    <source>
        <dbReference type="ARBA" id="ARBA00023136"/>
    </source>
</evidence>
<dbReference type="Proteomes" id="UP000294355">
    <property type="component" value="Chromosome"/>
</dbReference>
<accession>A0A446ZJE3</accession>
<dbReference type="NCBIfam" id="TIGR01352">
    <property type="entry name" value="tonB_Cterm"/>
    <property type="match status" value="1"/>
</dbReference>
<reference evidence="6 7" key="1">
    <citation type="submission" date="2018-08" db="EMBL/GenBank/DDBJ databases">
        <authorList>
            <person name="Gonzaga-Molto A."/>
        </authorList>
    </citation>
    <scope>NUCLEOTIDE SEQUENCE [LARGE SCALE GENOMIC DNA]</scope>
    <source>
        <strain evidence="6">Acinetobacter calcoaceticus str. 2117</strain>
    </source>
</reference>
<feature type="signal peptide" evidence="5">
    <location>
        <begin position="1"/>
        <end position="19"/>
    </location>
</feature>
<keyword evidence="5" id="KW-0732">Signal</keyword>
<evidence type="ECO:0000256" key="5">
    <source>
        <dbReference type="SAM" id="SignalP"/>
    </source>
</evidence>
<dbReference type="EMBL" id="LS999521">
    <property type="protein sequence ID" value="VAX44593.1"/>
    <property type="molecule type" value="Genomic_DNA"/>
</dbReference>
<evidence type="ECO:0000313" key="6">
    <source>
        <dbReference type="EMBL" id="VAX44593.1"/>
    </source>
</evidence>
<evidence type="ECO:0000256" key="1">
    <source>
        <dbReference type="ARBA" id="ARBA00004167"/>
    </source>
</evidence>
<evidence type="ECO:0000313" key="7">
    <source>
        <dbReference type="Proteomes" id="UP000294355"/>
    </source>
</evidence>
<dbReference type="AlphaFoldDB" id="A0A446ZJE3"/>
<protein>
    <recommendedName>
        <fullName evidence="8">TonB C-terminal domain-containing protein</fullName>
    </recommendedName>
</protein>
<organism evidence="6 7">
    <name type="scientific">Acinetobacter calcoaceticus</name>
    <dbReference type="NCBI Taxonomy" id="471"/>
    <lineage>
        <taxon>Bacteria</taxon>
        <taxon>Pseudomonadati</taxon>
        <taxon>Pseudomonadota</taxon>
        <taxon>Gammaproteobacteria</taxon>
        <taxon>Moraxellales</taxon>
        <taxon>Moraxellaceae</taxon>
        <taxon>Acinetobacter</taxon>
        <taxon>Acinetobacter calcoaceticus/baumannii complex</taxon>
    </lineage>
</organism>
<dbReference type="GO" id="GO:0016020">
    <property type="term" value="C:membrane"/>
    <property type="evidence" value="ECO:0007669"/>
    <property type="project" value="UniProtKB-SubCell"/>
</dbReference>
<gene>
    <name evidence="6" type="ORF">AC2117_01776</name>
</gene>